<gene>
    <name evidence="1" type="ORF">LE190_16080</name>
</gene>
<keyword evidence="2" id="KW-1185">Reference proteome</keyword>
<proteinExistence type="predicted"/>
<dbReference type="Proteomes" id="UP001198602">
    <property type="component" value="Unassembled WGS sequence"/>
</dbReference>
<organism evidence="1 2">
    <name type="scientific">Massilia hydrophila</name>
    <dbReference type="NCBI Taxonomy" id="3044279"/>
    <lineage>
        <taxon>Bacteria</taxon>
        <taxon>Pseudomonadati</taxon>
        <taxon>Pseudomonadota</taxon>
        <taxon>Betaproteobacteria</taxon>
        <taxon>Burkholderiales</taxon>
        <taxon>Oxalobacteraceae</taxon>
        <taxon>Telluria group</taxon>
        <taxon>Massilia</taxon>
    </lineage>
</organism>
<name>A0ABS7YCK1_9BURK</name>
<evidence type="ECO:0000313" key="1">
    <source>
        <dbReference type="EMBL" id="MCA1857432.1"/>
    </source>
</evidence>
<reference evidence="1 2" key="1">
    <citation type="submission" date="2021-07" db="EMBL/GenBank/DDBJ databases">
        <title>Characterization of Violacein-producing bacteria and related species.</title>
        <authorList>
            <person name="Wilson H.S."/>
            <person name="De Leon M.E."/>
        </authorList>
    </citation>
    <scope>NUCLEOTIDE SEQUENCE [LARGE SCALE GENOMIC DNA]</scope>
    <source>
        <strain evidence="1 2">HSC-2F05</strain>
    </source>
</reference>
<accession>A0ABS7YCK1</accession>
<sequence length="95" mass="10389">MTTNTLSPDWEGDTAAPLDPYEIRFKAVPAPAYANCQGCLFAGQRVAVCWSAAEIAVRNEQPDCDGQLPGGRSIIYVLDKSDPRQLDLLKARRHG</sequence>
<dbReference type="EMBL" id="JAHYBX010000007">
    <property type="protein sequence ID" value="MCA1857432.1"/>
    <property type="molecule type" value="Genomic_DNA"/>
</dbReference>
<evidence type="ECO:0000313" key="2">
    <source>
        <dbReference type="Proteomes" id="UP001198602"/>
    </source>
</evidence>
<dbReference type="RefSeq" id="WP_225239651.1">
    <property type="nucleotide sequence ID" value="NZ_JAHYBX010000007.1"/>
</dbReference>
<comment type="caution">
    <text evidence="1">The sequence shown here is derived from an EMBL/GenBank/DDBJ whole genome shotgun (WGS) entry which is preliminary data.</text>
</comment>
<protein>
    <submittedName>
        <fullName evidence="1">Uncharacterized protein</fullName>
    </submittedName>
</protein>